<dbReference type="GO" id="GO:0004575">
    <property type="term" value="F:sucrose alpha-glucosidase activity"/>
    <property type="evidence" value="ECO:0007669"/>
    <property type="project" value="TreeGrafter"/>
</dbReference>
<dbReference type="InterPro" id="IPR023296">
    <property type="entry name" value="Glyco_hydro_beta-prop_sf"/>
</dbReference>
<evidence type="ECO:0000313" key="8">
    <source>
        <dbReference type="Proteomes" id="UP000032544"/>
    </source>
</evidence>
<evidence type="ECO:0000256" key="1">
    <source>
        <dbReference type="ARBA" id="ARBA00009902"/>
    </source>
</evidence>
<dbReference type="EMBL" id="JRHC01000001">
    <property type="protein sequence ID" value="KJF44120.1"/>
    <property type="molecule type" value="Genomic_DNA"/>
</dbReference>
<dbReference type="InterPro" id="IPR013148">
    <property type="entry name" value="Glyco_hydro_32_N"/>
</dbReference>
<dbReference type="Gene3D" id="2.115.10.20">
    <property type="entry name" value="Glycosyl hydrolase domain, family 43"/>
    <property type="match status" value="1"/>
</dbReference>
<proteinExistence type="inferred from homology"/>
<accession>A0A0D8JAU4</accession>
<dbReference type="SMART" id="SM00640">
    <property type="entry name" value="Glyco_32"/>
    <property type="match status" value="1"/>
</dbReference>
<dbReference type="InterPro" id="IPR013320">
    <property type="entry name" value="ConA-like_dom_sf"/>
</dbReference>
<dbReference type="InterPro" id="IPR001362">
    <property type="entry name" value="Glyco_hydro_32"/>
</dbReference>
<dbReference type="STRING" id="1544798.LH29_00875"/>
<keyword evidence="3 4" id="KW-0326">Glycosidase</keyword>
<sequence>MKIPASILLLILVVFWGCTGNKEQKAAVSLHFNPEDSILQNPIALIYAENSYHLFFNYTVNGEKKCGQAESNDLVNWSTKAISFESEEAGIHNIKTIVADWNQTTAYSAEASALIAFGTVADQFGELSLLYSIDNGSTWKQDTENTISLADFYEPIQDLKVFWNDETQTWILVTLSGYEVRFYSSIDLKNWEYLSRFGDEVVPKSGSWTSIDFFPMEITETNETKWVLFISADSGSPNEGSGVQYFIGSFDGFVYQASHNKPKWIDHGSDLYQAVVLSDYRIVNKKPVLIGTLYNSIYEKFNIPTNPSAEFSLARQLTLKEKFYDYYLFAEPVTAIEKPATETINETELSDGKSIEKNLDLPIRIDLTYDVNSRLYLGMAESFGVKITTNEGKELILGYQAERRYFYIADPSIQRDFPDSWDGFYYAPYVTNEPELDMTLIIDRNSAELFAINGLISVSRKFSFNAENVQLSLFSETGTVKLLEGTITEF</sequence>
<dbReference type="Gene3D" id="2.60.120.560">
    <property type="entry name" value="Exo-inulinase, domain 1"/>
    <property type="match status" value="1"/>
</dbReference>
<reference evidence="7 8" key="1">
    <citation type="submission" date="2014-09" db="EMBL/GenBank/DDBJ databases">
        <title>Draft Genome Sequence of Draconibacterium sp. JN14CK-3.</title>
        <authorList>
            <person name="Dong C."/>
            <person name="Lai Q."/>
            <person name="Shao Z."/>
        </authorList>
    </citation>
    <scope>NUCLEOTIDE SEQUENCE [LARGE SCALE GENOMIC DNA]</scope>
    <source>
        <strain evidence="7 8">JN14CK-3</strain>
    </source>
</reference>
<evidence type="ECO:0000259" key="5">
    <source>
        <dbReference type="Pfam" id="PF00251"/>
    </source>
</evidence>
<evidence type="ECO:0000256" key="2">
    <source>
        <dbReference type="ARBA" id="ARBA00022801"/>
    </source>
</evidence>
<dbReference type="Pfam" id="PF08244">
    <property type="entry name" value="Glyco_hydro_32C"/>
    <property type="match status" value="1"/>
</dbReference>
<keyword evidence="2 4" id="KW-0378">Hydrolase</keyword>
<dbReference type="CDD" id="cd18622">
    <property type="entry name" value="GH32_Inu-like"/>
    <property type="match status" value="1"/>
</dbReference>
<dbReference type="Proteomes" id="UP000032544">
    <property type="component" value="Unassembled WGS sequence"/>
</dbReference>
<dbReference type="PANTHER" id="PTHR42800">
    <property type="entry name" value="EXOINULINASE INUD (AFU_ORTHOLOGUE AFUA_5G00480)"/>
    <property type="match status" value="1"/>
</dbReference>
<dbReference type="GO" id="GO:0005987">
    <property type="term" value="P:sucrose catabolic process"/>
    <property type="evidence" value="ECO:0007669"/>
    <property type="project" value="TreeGrafter"/>
</dbReference>
<dbReference type="GO" id="GO:0005737">
    <property type="term" value="C:cytoplasm"/>
    <property type="evidence" value="ECO:0007669"/>
    <property type="project" value="TreeGrafter"/>
</dbReference>
<dbReference type="RefSeq" id="WP_045025686.1">
    <property type="nucleotide sequence ID" value="NZ_JRHC01000001.1"/>
</dbReference>
<protein>
    <recommendedName>
        <fullName evidence="9">Glycosyl hydrolase family 32 N-terminal domain-containing protein</fullName>
    </recommendedName>
</protein>
<dbReference type="InterPro" id="IPR013189">
    <property type="entry name" value="Glyco_hydro_32_C"/>
</dbReference>
<keyword evidence="8" id="KW-1185">Reference proteome</keyword>
<feature type="domain" description="Glycosyl hydrolase family 32 N-terminal" evidence="5">
    <location>
        <begin position="31"/>
        <end position="321"/>
    </location>
</feature>
<evidence type="ECO:0008006" key="9">
    <source>
        <dbReference type="Google" id="ProtNLM"/>
    </source>
</evidence>
<dbReference type="AlphaFoldDB" id="A0A0D8JAU4"/>
<name>A0A0D8JAU4_9BACT</name>
<gene>
    <name evidence="7" type="ORF">LH29_00875</name>
</gene>
<dbReference type="Pfam" id="PF00251">
    <property type="entry name" value="Glyco_hydro_32N"/>
    <property type="match status" value="1"/>
</dbReference>
<organism evidence="7 8">
    <name type="scientific">Draconibacterium sediminis</name>
    <dbReference type="NCBI Taxonomy" id="1544798"/>
    <lineage>
        <taxon>Bacteria</taxon>
        <taxon>Pseudomonadati</taxon>
        <taxon>Bacteroidota</taxon>
        <taxon>Bacteroidia</taxon>
        <taxon>Marinilabiliales</taxon>
        <taxon>Prolixibacteraceae</taxon>
        <taxon>Draconibacterium</taxon>
    </lineage>
</organism>
<dbReference type="SUPFAM" id="SSF75005">
    <property type="entry name" value="Arabinanase/levansucrase/invertase"/>
    <property type="match status" value="1"/>
</dbReference>
<evidence type="ECO:0000259" key="6">
    <source>
        <dbReference type="Pfam" id="PF08244"/>
    </source>
</evidence>
<dbReference type="SUPFAM" id="SSF49899">
    <property type="entry name" value="Concanavalin A-like lectins/glucanases"/>
    <property type="match status" value="1"/>
</dbReference>
<evidence type="ECO:0000256" key="4">
    <source>
        <dbReference type="RuleBase" id="RU362110"/>
    </source>
</evidence>
<evidence type="ECO:0000313" key="7">
    <source>
        <dbReference type="EMBL" id="KJF44120.1"/>
    </source>
</evidence>
<dbReference type="PANTHER" id="PTHR42800:SF1">
    <property type="entry name" value="EXOINULINASE INUD (AFU_ORTHOLOGUE AFUA_5G00480)"/>
    <property type="match status" value="1"/>
</dbReference>
<evidence type="ECO:0000256" key="3">
    <source>
        <dbReference type="ARBA" id="ARBA00023295"/>
    </source>
</evidence>
<comment type="similarity">
    <text evidence="1 4">Belongs to the glycosyl hydrolase 32 family.</text>
</comment>
<comment type="caution">
    <text evidence="7">The sequence shown here is derived from an EMBL/GenBank/DDBJ whole genome shotgun (WGS) entry which is preliminary data.</text>
</comment>
<feature type="domain" description="Glycosyl hydrolase family 32 C-terminal" evidence="6">
    <location>
        <begin position="351"/>
        <end position="487"/>
    </location>
</feature>